<organism evidence="2">
    <name type="scientific">Arundo donax</name>
    <name type="common">Giant reed</name>
    <name type="synonym">Donax arundinaceus</name>
    <dbReference type="NCBI Taxonomy" id="35708"/>
    <lineage>
        <taxon>Eukaryota</taxon>
        <taxon>Viridiplantae</taxon>
        <taxon>Streptophyta</taxon>
        <taxon>Embryophyta</taxon>
        <taxon>Tracheophyta</taxon>
        <taxon>Spermatophyta</taxon>
        <taxon>Magnoliopsida</taxon>
        <taxon>Liliopsida</taxon>
        <taxon>Poales</taxon>
        <taxon>Poaceae</taxon>
        <taxon>PACMAD clade</taxon>
        <taxon>Arundinoideae</taxon>
        <taxon>Arundineae</taxon>
        <taxon>Arundo</taxon>
    </lineage>
</organism>
<reference evidence="2" key="1">
    <citation type="submission" date="2014-09" db="EMBL/GenBank/DDBJ databases">
        <authorList>
            <person name="Magalhaes I.L.F."/>
            <person name="Oliveira U."/>
            <person name="Santos F.R."/>
            <person name="Vidigal T.H.D.A."/>
            <person name="Brescovit A.D."/>
            <person name="Santos A.J."/>
        </authorList>
    </citation>
    <scope>NUCLEOTIDE SEQUENCE</scope>
    <source>
        <tissue evidence="2">Shoot tissue taken approximately 20 cm above the soil surface</tissue>
    </source>
</reference>
<feature type="transmembrane region" description="Helical" evidence="1">
    <location>
        <begin position="21"/>
        <end position="46"/>
    </location>
</feature>
<sequence>MRPTSASHRMESSLAFLSSPFRLLENVTCLFVELSILLISIFPLPISSLSLSLSLSLSQIY</sequence>
<dbReference type="AlphaFoldDB" id="A0A0A9HNE2"/>
<proteinExistence type="predicted"/>
<accession>A0A0A9HNE2</accession>
<name>A0A0A9HNE2_ARUDO</name>
<keyword evidence="1" id="KW-0472">Membrane</keyword>
<dbReference type="EMBL" id="GBRH01160522">
    <property type="protein sequence ID" value="JAE37374.1"/>
    <property type="molecule type" value="Transcribed_RNA"/>
</dbReference>
<keyword evidence="1" id="KW-0812">Transmembrane</keyword>
<evidence type="ECO:0000256" key="1">
    <source>
        <dbReference type="SAM" id="Phobius"/>
    </source>
</evidence>
<evidence type="ECO:0000313" key="2">
    <source>
        <dbReference type="EMBL" id="JAE37374.1"/>
    </source>
</evidence>
<keyword evidence="1" id="KW-1133">Transmembrane helix</keyword>
<protein>
    <submittedName>
        <fullName evidence="2">Mads2</fullName>
    </submittedName>
</protein>
<reference evidence="2" key="2">
    <citation type="journal article" date="2015" name="Data Brief">
        <title>Shoot transcriptome of the giant reed, Arundo donax.</title>
        <authorList>
            <person name="Barrero R.A."/>
            <person name="Guerrero F.D."/>
            <person name="Moolhuijzen P."/>
            <person name="Goolsby J.A."/>
            <person name="Tidwell J."/>
            <person name="Bellgard S.E."/>
            <person name="Bellgard M.I."/>
        </authorList>
    </citation>
    <scope>NUCLEOTIDE SEQUENCE</scope>
    <source>
        <tissue evidence="2">Shoot tissue taken approximately 20 cm above the soil surface</tissue>
    </source>
</reference>